<dbReference type="Gene3D" id="2.100.10.30">
    <property type="entry name" value="Jacalin-like lectin domain"/>
    <property type="match status" value="1"/>
</dbReference>
<dbReference type="SUPFAM" id="SSF51101">
    <property type="entry name" value="Mannose-binding lectins"/>
    <property type="match status" value="1"/>
</dbReference>
<keyword evidence="4" id="KW-1185">Reference proteome</keyword>
<dbReference type="InterPro" id="IPR036404">
    <property type="entry name" value="Jacalin-like_lectin_dom_sf"/>
</dbReference>
<dbReference type="Pfam" id="PF01419">
    <property type="entry name" value="Jacalin"/>
    <property type="match status" value="1"/>
</dbReference>
<evidence type="ECO:0000313" key="4">
    <source>
        <dbReference type="Proteomes" id="UP001597045"/>
    </source>
</evidence>
<dbReference type="Proteomes" id="UP001597045">
    <property type="component" value="Unassembled WGS sequence"/>
</dbReference>
<dbReference type="SMART" id="SM00915">
    <property type="entry name" value="Jacalin"/>
    <property type="match status" value="1"/>
</dbReference>
<comment type="caution">
    <text evidence="3">The sequence shown here is derived from an EMBL/GenBank/DDBJ whole genome shotgun (WGS) entry which is preliminary data.</text>
</comment>
<feature type="non-terminal residue" evidence="3">
    <location>
        <position position="1"/>
    </location>
</feature>
<evidence type="ECO:0000313" key="3">
    <source>
        <dbReference type="EMBL" id="MFD1049460.1"/>
    </source>
</evidence>
<accession>A0ABW3MJ46</accession>
<gene>
    <name evidence="3" type="ORF">ACFQ1S_29970</name>
</gene>
<feature type="signal peptide" evidence="1">
    <location>
        <begin position="1"/>
        <end position="26"/>
    </location>
</feature>
<evidence type="ECO:0000256" key="1">
    <source>
        <dbReference type="SAM" id="SignalP"/>
    </source>
</evidence>
<feature type="domain" description="Jacalin-type lectin" evidence="2">
    <location>
        <begin position="1"/>
        <end position="136"/>
    </location>
</feature>
<protein>
    <submittedName>
        <fullName evidence="3">Jacalin-like lectin</fullName>
    </submittedName>
</protein>
<feature type="chain" id="PRO_5047187024" evidence="1">
    <location>
        <begin position="27"/>
        <end position="140"/>
    </location>
</feature>
<organism evidence="3 4">
    <name type="scientific">Kibdelosporangium lantanae</name>
    <dbReference type="NCBI Taxonomy" id="1497396"/>
    <lineage>
        <taxon>Bacteria</taxon>
        <taxon>Bacillati</taxon>
        <taxon>Actinomycetota</taxon>
        <taxon>Actinomycetes</taxon>
        <taxon>Pseudonocardiales</taxon>
        <taxon>Pseudonocardiaceae</taxon>
        <taxon>Kibdelosporangium</taxon>
    </lineage>
</organism>
<evidence type="ECO:0000259" key="2">
    <source>
        <dbReference type="PROSITE" id="PS51752"/>
    </source>
</evidence>
<dbReference type="EMBL" id="JBHTIS010002193">
    <property type="protein sequence ID" value="MFD1049460.1"/>
    <property type="molecule type" value="Genomic_DNA"/>
</dbReference>
<name>A0ABW3MJ46_9PSEU</name>
<sequence>GRQPTAVTAVAALTSFSLICTVPAEAATTAQIRVDQVGMTLANGTVLSHGGTGGTAQTLTLRAGEYPVSGYLCRGTYNGHTRIFYARMTTNLGTTLTGGTTTSDCTTYTAPAGWQIAGFHGRAGDEVDKIGFVFTPRSAS</sequence>
<keyword evidence="1" id="KW-0732">Signal</keyword>
<dbReference type="InterPro" id="IPR001229">
    <property type="entry name" value="Jacalin-like_lectin_dom"/>
</dbReference>
<reference evidence="4" key="1">
    <citation type="journal article" date="2019" name="Int. J. Syst. Evol. Microbiol.">
        <title>The Global Catalogue of Microorganisms (GCM) 10K type strain sequencing project: providing services to taxonomists for standard genome sequencing and annotation.</title>
        <authorList>
            <consortium name="The Broad Institute Genomics Platform"/>
            <consortium name="The Broad Institute Genome Sequencing Center for Infectious Disease"/>
            <person name="Wu L."/>
            <person name="Ma J."/>
        </authorList>
    </citation>
    <scope>NUCLEOTIDE SEQUENCE [LARGE SCALE GENOMIC DNA]</scope>
    <source>
        <strain evidence="4">JCM 31486</strain>
    </source>
</reference>
<dbReference type="PROSITE" id="PS51752">
    <property type="entry name" value="JACALIN_LECTIN"/>
    <property type="match status" value="1"/>
</dbReference>
<proteinExistence type="predicted"/>